<feature type="chain" id="PRO_5023073009" evidence="1">
    <location>
        <begin position="29"/>
        <end position="166"/>
    </location>
</feature>
<dbReference type="AlphaFoldDB" id="A0A5D0RGG2"/>
<gene>
    <name evidence="2" type="ORF">FVF75_14235</name>
</gene>
<protein>
    <submittedName>
        <fullName evidence="2">Uncharacterized protein</fullName>
    </submittedName>
</protein>
<organism evidence="2 3">
    <name type="scientific">Maritimibacter fusiformis</name>
    <dbReference type="NCBI Taxonomy" id="2603819"/>
    <lineage>
        <taxon>Bacteria</taxon>
        <taxon>Pseudomonadati</taxon>
        <taxon>Pseudomonadota</taxon>
        <taxon>Alphaproteobacteria</taxon>
        <taxon>Rhodobacterales</taxon>
        <taxon>Roseobacteraceae</taxon>
        <taxon>Maritimibacter</taxon>
    </lineage>
</organism>
<keyword evidence="1" id="KW-0732">Signal</keyword>
<name>A0A5D0RGG2_9RHOB</name>
<reference evidence="2 3" key="1">
    <citation type="submission" date="2019-08" db="EMBL/GenBank/DDBJ databases">
        <title>Identification of a novel species of the genus Boseongicola.</title>
        <authorList>
            <person name="Zhang X.-Q."/>
        </authorList>
    </citation>
    <scope>NUCLEOTIDE SEQUENCE [LARGE SCALE GENOMIC DNA]</scope>
    <source>
        <strain evidence="2 3">HY14</strain>
    </source>
</reference>
<dbReference type="Proteomes" id="UP000322080">
    <property type="component" value="Unassembled WGS sequence"/>
</dbReference>
<comment type="caution">
    <text evidence="2">The sequence shown here is derived from an EMBL/GenBank/DDBJ whole genome shotgun (WGS) entry which is preliminary data.</text>
</comment>
<evidence type="ECO:0000256" key="1">
    <source>
        <dbReference type="SAM" id="SignalP"/>
    </source>
</evidence>
<evidence type="ECO:0000313" key="3">
    <source>
        <dbReference type="Proteomes" id="UP000322080"/>
    </source>
</evidence>
<keyword evidence="3" id="KW-1185">Reference proteome</keyword>
<feature type="signal peptide" evidence="1">
    <location>
        <begin position="1"/>
        <end position="28"/>
    </location>
</feature>
<dbReference type="EMBL" id="VSIY01000014">
    <property type="protein sequence ID" value="TYB79991.1"/>
    <property type="molecule type" value="Genomic_DNA"/>
</dbReference>
<accession>A0A5D0RGG2</accession>
<sequence length="166" mass="18025">MQFMMSRRGMLSSIVATTVLVGATGALAADPKEIANQVYQAYVEAMTRTNAALEGFPEPTPEIAETVDAIKEDSVTKLVALGHEIAAMSDADRKTVEGVVSSSVSSIHTKPETKDVYAGYQAVWGAYVGGDQEFFNKIKSLNILTQYAFFDLLRKQEPEEADRLGV</sequence>
<proteinExistence type="predicted"/>
<evidence type="ECO:0000313" key="2">
    <source>
        <dbReference type="EMBL" id="TYB79991.1"/>
    </source>
</evidence>